<sequence length="180" mass="20592">MTKTTREAIIDAAGQLITQTHSATVSLTQVADSLGITHATIYRYFDDKQGLWQAVAQDWFHRNIIAKISVSQTVSRQQQLHDWLWGFANAKRNAYRQNPSMFALNTTYIDNDPRALKQVLQEAASQIDTIMGYQDPHHEQANAILSAFAVFALPNFKEVWFDDDYTDRFERLWCLIAPGI</sequence>
<dbReference type="Proteomes" id="UP001596254">
    <property type="component" value="Unassembled WGS sequence"/>
</dbReference>
<proteinExistence type="predicted"/>
<dbReference type="SUPFAM" id="SSF46689">
    <property type="entry name" value="Homeodomain-like"/>
    <property type="match status" value="1"/>
</dbReference>
<accession>A0ABW1SRT2</accession>
<evidence type="ECO:0000259" key="5">
    <source>
        <dbReference type="PROSITE" id="PS50977"/>
    </source>
</evidence>
<keyword evidence="7" id="KW-1185">Reference proteome</keyword>
<evidence type="ECO:0000256" key="4">
    <source>
        <dbReference type="PROSITE-ProRule" id="PRU00335"/>
    </source>
</evidence>
<dbReference type="InterPro" id="IPR050109">
    <property type="entry name" value="HTH-type_TetR-like_transc_reg"/>
</dbReference>
<feature type="DNA-binding region" description="H-T-H motif" evidence="4">
    <location>
        <begin position="26"/>
        <end position="45"/>
    </location>
</feature>
<evidence type="ECO:0000256" key="2">
    <source>
        <dbReference type="ARBA" id="ARBA00023125"/>
    </source>
</evidence>
<organism evidence="6 7">
    <name type="scientific">Levilactobacillus tongjiangensis</name>
    <dbReference type="NCBI Taxonomy" id="2486023"/>
    <lineage>
        <taxon>Bacteria</taxon>
        <taxon>Bacillati</taxon>
        <taxon>Bacillota</taxon>
        <taxon>Bacilli</taxon>
        <taxon>Lactobacillales</taxon>
        <taxon>Lactobacillaceae</taxon>
        <taxon>Levilactobacillus</taxon>
    </lineage>
</organism>
<evidence type="ECO:0000313" key="7">
    <source>
        <dbReference type="Proteomes" id="UP001596254"/>
    </source>
</evidence>
<evidence type="ECO:0000313" key="6">
    <source>
        <dbReference type="EMBL" id="MFC6207230.1"/>
    </source>
</evidence>
<gene>
    <name evidence="6" type="ORF">ACFP1G_07030</name>
</gene>
<keyword evidence="1" id="KW-0805">Transcription regulation</keyword>
<evidence type="ECO:0000256" key="3">
    <source>
        <dbReference type="ARBA" id="ARBA00023163"/>
    </source>
</evidence>
<protein>
    <submittedName>
        <fullName evidence="6">TetR/AcrR family transcriptional regulator</fullName>
    </submittedName>
</protein>
<dbReference type="PANTHER" id="PTHR30055:SF234">
    <property type="entry name" value="HTH-TYPE TRANSCRIPTIONAL REGULATOR BETI"/>
    <property type="match status" value="1"/>
</dbReference>
<name>A0ABW1SRT2_9LACO</name>
<dbReference type="PRINTS" id="PR00455">
    <property type="entry name" value="HTHTETR"/>
</dbReference>
<reference evidence="7" key="1">
    <citation type="journal article" date="2019" name="Int. J. Syst. Evol. Microbiol.">
        <title>The Global Catalogue of Microorganisms (GCM) 10K type strain sequencing project: providing services to taxonomists for standard genome sequencing and annotation.</title>
        <authorList>
            <consortium name="The Broad Institute Genomics Platform"/>
            <consortium name="The Broad Institute Genome Sequencing Center for Infectious Disease"/>
            <person name="Wu L."/>
            <person name="Ma J."/>
        </authorList>
    </citation>
    <scope>NUCLEOTIDE SEQUENCE [LARGE SCALE GENOMIC DNA]</scope>
    <source>
        <strain evidence="7">CCM 8905</strain>
    </source>
</reference>
<dbReference type="EMBL" id="JBHSSK010000021">
    <property type="protein sequence ID" value="MFC6207230.1"/>
    <property type="molecule type" value="Genomic_DNA"/>
</dbReference>
<dbReference type="InterPro" id="IPR001647">
    <property type="entry name" value="HTH_TetR"/>
</dbReference>
<keyword evidence="2 4" id="KW-0238">DNA-binding</keyword>
<dbReference type="InterPro" id="IPR009057">
    <property type="entry name" value="Homeodomain-like_sf"/>
</dbReference>
<dbReference type="PROSITE" id="PS50977">
    <property type="entry name" value="HTH_TETR_2"/>
    <property type="match status" value="1"/>
</dbReference>
<evidence type="ECO:0000256" key="1">
    <source>
        <dbReference type="ARBA" id="ARBA00023015"/>
    </source>
</evidence>
<dbReference type="Pfam" id="PF00440">
    <property type="entry name" value="TetR_N"/>
    <property type="match status" value="1"/>
</dbReference>
<dbReference type="Gene3D" id="1.10.357.10">
    <property type="entry name" value="Tetracycline Repressor, domain 2"/>
    <property type="match status" value="1"/>
</dbReference>
<dbReference type="RefSeq" id="WP_125691690.1">
    <property type="nucleotide sequence ID" value="NZ_JBHSSK010000021.1"/>
</dbReference>
<dbReference type="PANTHER" id="PTHR30055">
    <property type="entry name" value="HTH-TYPE TRANSCRIPTIONAL REGULATOR RUTR"/>
    <property type="match status" value="1"/>
</dbReference>
<comment type="caution">
    <text evidence="6">The sequence shown here is derived from an EMBL/GenBank/DDBJ whole genome shotgun (WGS) entry which is preliminary data.</text>
</comment>
<keyword evidence="3" id="KW-0804">Transcription</keyword>
<feature type="domain" description="HTH tetR-type" evidence="5">
    <location>
        <begin position="3"/>
        <end position="63"/>
    </location>
</feature>